<dbReference type="KEGG" id="ovi:T265_12721"/>
<evidence type="ECO:0000313" key="2">
    <source>
        <dbReference type="Proteomes" id="UP000054324"/>
    </source>
</evidence>
<dbReference type="GeneID" id="20326889"/>
<accession>A0A074ZZE6</accession>
<keyword evidence="2" id="KW-1185">Reference proteome</keyword>
<dbReference type="Proteomes" id="UP000054324">
    <property type="component" value="Unassembled WGS sequence"/>
</dbReference>
<dbReference type="AlphaFoldDB" id="A0A074ZZE6"/>
<reference evidence="1 2" key="1">
    <citation type="submission" date="2013-11" db="EMBL/GenBank/DDBJ databases">
        <title>Opisthorchis viverrini - life in the bile duct.</title>
        <authorList>
            <person name="Young N.D."/>
            <person name="Nagarajan N."/>
            <person name="Lin S.J."/>
            <person name="Korhonen P.K."/>
            <person name="Jex A.R."/>
            <person name="Hall R.S."/>
            <person name="Safavi-Hemami H."/>
            <person name="Kaewkong W."/>
            <person name="Bertrand D."/>
            <person name="Gao S."/>
            <person name="Seet Q."/>
            <person name="Wongkham S."/>
            <person name="Teh B.T."/>
            <person name="Wongkham C."/>
            <person name="Intapan P.M."/>
            <person name="Maleewong W."/>
            <person name="Yang X."/>
            <person name="Hu M."/>
            <person name="Wang Z."/>
            <person name="Hofmann A."/>
            <person name="Sternberg P.W."/>
            <person name="Tan P."/>
            <person name="Wang J."/>
            <person name="Gasser R.B."/>
        </authorList>
    </citation>
    <scope>NUCLEOTIDE SEQUENCE [LARGE SCALE GENOMIC DNA]</scope>
</reference>
<dbReference type="EMBL" id="KL596630">
    <property type="protein sequence ID" value="KER32828.1"/>
    <property type="molecule type" value="Genomic_DNA"/>
</dbReference>
<proteinExistence type="predicted"/>
<evidence type="ECO:0000313" key="1">
    <source>
        <dbReference type="EMBL" id="KER32828.1"/>
    </source>
</evidence>
<dbReference type="CTD" id="20326889"/>
<name>A0A074ZZE6_OPIVI</name>
<protein>
    <submittedName>
        <fullName evidence="1">Uncharacterized protein</fullName>
    </submittedName>
</protein>
<organism evidence="1 2">
    <name type="scientific">Opisthorchis viverrini</name>
    <name type="common">Southeast Asian liver fluke</name>
    <dbReference type="NCBI Taxonomy" id="6198"/>
    <lineage>
        <taxon>Eukaryota</taxon>
        <taxon>Metazoa</taxon>
        <taxon>Spiralia</taxon>
        <taxon>Lophotrochozoa</taxon>
        <taxon>Platyhelminthes</taxon>
        <taxon>Trematoda</taxon>
        <taxon>Digenea</taxon>
        <taxon>Opisthorchiida</taxon>
        <taxon>Opisthorchiata</taxon>
        <taxon>Opisthorchiidae</taxon>
        <taxon>Opisthorchis</taxon>
    </lineage>
</organism>
<sequence length="73" mass="8591">MKEPAEYKRTFEIEESMHLFGLLTDAYSNFSLSTVVRKTMMHKLEHIVLPVVSHVPLSHFVNYINKRARKENT</sequence>
<dbReference type="RefSeq" id="XP_009163425.1">
    <property type="nucleotide sequence ID" value="XM_009165161.1"/>
</dbReference>
<gene>
    <name evidence="1" type="ORF">T265_12721</name>
</gene>